<evidence type="ECO:0000259" key="19">
    <source>
        <dbReference type="Pfam" id="PF15711"/>
    </source>
</evidence>
<dbReference type="Pfam" id="PF03071">
    <property type="entry name" value="GNT-I"/>
    <property type="match status" value="1"/>
</dbReference>
<evidence type="ECO:0000256" key="2">
    <source>
        <dbReference type="ARBA" id="ARBA00004323"/>
    </source>
</evidence>
<evidence type="ECO:0000256" key="15">
    <source>
        <dbReference type="ARBA" id="ARBA00023034"/>
    </source>
</evidence>
<evidence type="ECO:0000256" key="17">
    <source>
        <dbReference type="ARBA" id="ARBA00023157"/>
    </source>
</evidence>
<dbReference type="InParanoid" id="A8XJ58"/>
<evidence type="ECO:0000313" key="21">
    <source>
        <dbReference type="Proteomes" id="UP000008549"/>
    </source>
</evidence>
<dbReference type="Pfam" id="PF15711">
    <property type="entry name" value="ILEI"/>
    <property type="match status" value="2"/>
</dbReference>
<evidence type="ECO:0000256" key="14">
    <source>
        <dbReference type="ARBA" id="ARBA00022989"/>
    </source>
</evidence>
<dbReference type="PANTHER" id="PTHR14592">
    <property type="entry name" value="UNCHARACTERIZED FAM3"/>
    <property type="match status" value="1"/>
</dbReference>
<keyword evidence="7" id="KW-0964">Secreted</keyword>
<reference evidence="20 21" key="2">
    <citation type="journal article" date="2011" name="PLoS Genet.">
        <title>Caenorhabditis briggsae recombinant inbred line genotypes reveal inter-strain incompatibility and the evolution of recombination.</title>
        <authorList>
            <person name="Ross J.A."/>
            <person name="Koboldt D.C."/>
            <person name="Staisch J.E."/>
            <person name="Chamberlin H.M."/>
            <person name="Gupta B.P."/>
            <person name="Miller R.D."/>
            <person name="Baird S.E."/>
            <person name="Haag E.S."/>
        </authorList>
    </citation>
    <scope>NUCLEOTIDE SEQUENCE [LARGE SCALE GENOMIC DNA]</scope>
    <source>
        <strain evidence="20 21">AF16</strain>
    </source>
</reference>
<comment type="pathway">
    <text evidence="4">Protein modification; protein glycosylation.</text>
</comment>
<evidence type="ECO:0000256" key="13">
    <source>
        <dbReference type="ARBA" id="ARBA00022968"/>
    </source>
</evidence>
<keyword evidence="12" id="KW-0732">Signal</keyword>
<dbReference type="CDD" id="cd13936">
    <property type="entry name" value="PANDER_like"/>
    <property type="match status" value="2"/>
</dbReference>
<dbReference type="GO" id="GO:0000139">
    <property type="term" value="C:Golgi membrane"/>
    <property type="evidence" value="ECO:0007669"/>
    <property type="project" value="UniProtKB-SubCell"/>
</dbReference>
<evidence type="ECO:0000256" key="8">
    <source>
        <dbReference type="ARBA" id="ARBA00022676"/>
    </source>
</evidence>
<name>A8XJ58_CAEBR</name>
<reference evidence="20 21" key="1">
    <citation type="journal article" date="2003" name="PLoS Biol.">
        <title>The genome sequence of Caenorhabditis briggsae: a platform for comparative genomics.</title>
        <authorList>
            <person name="Stein L.D."/>
            <person name="Bao Z."/>
            <person name="Blasiar D."/>
            <person name="Blumenthal T."/>
            <person name="Brent M.R."/>
            <person name="Chen N."/>
            <person name="Chinwalla A."/>
            <person name="Clarke L."/>
            <person name="Clee C."/>
            <person name="Coghlan A."/>
            <person name="Coulson A."/>
            <person name="D'Eustachio P."/>
            <person name="Fitch D.H."/>
            <person name="Fulton L.A."/>
            <person name="Fulton R.E."/>
            <person name="Griffiths-Jones S."/>
            <person name="Harris T.W."/>
            <person name="Hillier L.W."/>
            <person name="Kamath R."/>
            <person name="Kuwabara P.E."/>
            <person name="Mardis E.R."/>
            <person name="Marra M.A."/>
            <person name="Miner T.L."/>
            <person name="Minx P."/>
            <person name="Mullikin J.C."/>
            <person name="Plumb R.W."/>
            <person name="Rogers J."/>
            <person name="Schein J.E."/>
            <person name="Sohrmann M."/>
            <person name="Spieth J."/>
            <person name="Stajich J.E."/>
            <person name="Wei C."/>
            <person name="Willey D."/>
            <person name="Wilson R.K."/>
            <person name="Durbin R."/>
            <person name="Waterston R.H."/>
        </authorList>
    </citation>
    <scope>NUCLEOTIDE SEQUENCE [LARGE SCALE GENOMIC DNA]</scope>
    <source>
        <strain evidence="20 21">AF16</strain>
    </source>
</reference>
<dbReference type="RefSeq" id="XP_045095312.1">
    <property type="nucleotide sequence ID" value="XM_045236328.1"/>
</dbReference>
<evidence type="ECO:0000256" key="4">
    <source>
        <dbReference type="ARBA" id="ARBA00004922"/>
    </source>
</evidence>
<dbReference type="OMA" id="HHIDEHI"/>
<feature type="domain" description="ILEI/PANDER" evidence="19">
    <location>
        <begin position="113"/>
        <end position="199"/>
    </location>
</feature>
<comment type="subcellular location">
    <subcellularLocation>
        <location evidence="2">Golgi apparatus membrane</location>
        <topology evidence="2">Single-pass type II membrane protein</topology>
    </subcellularLocation>
    <subcellularLocation>
        <location evidence="3">Secreted</location>
    </subcellularLocation>
</comment>
<dbReference type="InterPro" id="IPR039220">
    <property type="entry name" value="FAM3"/>
</dbReference>
<dbReference type="GeneID" id="8576763"/>
<evidence type="ECO:0000256" key="11">
    <source>
        <dbReference type="ARBA" id="ARBA00022723"/>
    </source>
</evidence>
<dbReference type="GO" id="GO:0046872">
    <property type="term" value="F:metal ion binding"/>
    <property type="evidence" value="ECO:0007669"/>
    <property type="project" value="UniProtKB-KW"/>
</dbReference>
<dbReference type="PROSITE" id="PS52031">
    <property type="entry name" value="GG_LECTIN"/>
    <property type="match status" value="2"/>
</dbReference>
<evidence type="ECO:0000313" key="20">
    <source>
        <dbReference type="EMBL" id="CAP32683.2"/>
    </source>
</evidence>
<keyword evidence="10" id="KW-0812">Transmembrane</keyword>
<dbReference type="STRING" id="6238.A8XJ58"/>
<keyword evidence="9" id="KW-0808">Transferase</keyword>
<dbReference type="Proteomes" id="UP000008549">
    <property type="component" value="Unassembled WGS sequence"/>
</dbReference>
<evidence type="ECO:0000256" key="7">
    <source>
        <dbReference type="ARBA" id="ARBA00022525"/>
    </source>
</evidence>
<dbReference type="SUPFAM" id="SSF53448">
    <property type="entry name" value="Nucleotide-diphospho-sugar transferases"/>
    <property type="match status" value="1"/>
</dbReference>
<keyword evidence="16" id="KW-0472">Membrane</keyword>
<keyword evidence="13" id="KW-0735">Signal-anchor</keyword>
<feature type="domain" description="ILEI/PANDER" evidence="19">
    <location>
        <begin position="324"/>
        <end position="411"/>
    </location>
</feature>
<keyword evidence="14" id="KW-1133">Transmembrane helix</keyword>
<evidence type="ECO:0000256" key="9">
    <source>
        <dbReference type="ARBA" id="ARBA00022679"/>
    </source>
</evidence>
<keyword evidence="21" id="KW-1185">Reference proteome</keyword>
<sequence>MLKLNSRFLLWFALLVTGFLIFRFLTFYSENENNRNSKNPVRIQEKSIKERVKSDGSLLEDVQEDPQVDTKCYYDNQCALPQMLFRVRTETDNLPPFACLNDIKLFDTDSIGRGINVAILNGTTGDILERSTFDVTASDEKLMTWLMRIPHAAILVAASFGDVAEHVSRQSRQLLEGFGAKKIDNWRVGSAYAIIGQRGIQKGEAHETISKFLDENESQKLFEGCFELPIAETREVELKIDGPPVHRADETKLAELGAFEADLLQKKETVEYGEKWKNCGMTKGCNEDDSIAVHFFSGEHKDDHPKMCVGERLLFDKDLNNAGRGLNLAMLEPKTGKVTAVAHFDTYEDESNGLVEWLDAIPTGYIVAVVSFDEASNQLSDMARRIFYEMGSSMIDRLKFRASWYFVGQKGIGAYTPFEDLNIPQGNNWANPIHASFCLPKSLHKWAGRKDTSSQMSSSSVGDVRNLPKRHFCAKYDRHEEFCSGNLECLGKPSQRRLLGSNIDSPIMPRHLHDEQRANDAIFNVPILVASGLAPDSLRMTLESLLNQEGLNTQMVLVTYDKEYSENADLAALFHVKSVAIHSNGSYNAHLLLSLSNAFSIFPDASSVMVIEEDVKLSPDYLHYLSSIYESYKADSTVDLALAFNSNGFSDTSGDGQTVYRIKNHLPMGSYLMKRDLYEKHIRLREFCCTERDNWDLRDSTVLVPGLSRIEIHVDELEKQNLLFRRNRTQSQQDYLINSEFETSEEYSTYLNQIIQNTKKSMPISDVISMGCEKWTQKLAPKIQKSILLTYSKNSEIQSIFECFKMYWTPKILRNNRVFRFSLQNQSIEVLIVPENLKID</sequence>
<accession>A8XJ58</accession>
<keyword evidence="17" id="KW-1015">Disulfide bond</keyword>
<dbReference type="InterPro" id="IPR029044">
    <property type="entry name" value="Nucleotide-diphossugar_trans"/>
</dbReference>
<evidence type="ECO:0000256" key="3">
    <source>
        <dbReference type="ARBA" id="ARBA00004613"/>
    </source>
</evidence>
<dbReference type="UniPathway" id="UPA00378"/>
<proteinExistence type="inferred from homology"/>
<evidence type="ECO:0000313" key="22">
    <source>
        <dbReference type="WormBase" id="CBG13870"/>
    </source>
</evidence>
<protein>
    <submittedName>
        <fullName evidence="20">Protein CBG13870</fullName>
    </submittedName>
</protein>
<dbReference type="InterPro" id="IPR004139">
    <property type="entry name" value="Glyco_trans_13"/>
</dbReference>
<evidence type="ECO:0000256" key="1">
    <source>
        <dbReference type="ARBA" id="ARBA00001936"/>
    </source>
</evidence>
<keyword evidence="11" id="KW-0479">Metal-binding</keyword>
<evidence type="ECO:0000256" key="10">
    <source>
        <dbReference type="ARBA" id="ARBA00022692"/>
    </source>
</evidence>
<dbReference type="AlphaFoldDB" id="A8XJ58"/>
<comment type="cofactor">
    <cofactor evidence="1">
        <name>Mn(2+)</name>
        <dbReference type="ChEBI" id="CHEBI:29035"/>
    </cofactor>
</comment>
<dbReference type="KEGG" id="cbr:CBG_13870"/>
<keyword evidence="8" id="KW-0328">Glycosyltransferase</keyword>
<comment type="similarity">
    <text evidence="5">Belongs to the glycosyltransferase 13 family.</text>
</comment>
<evidence type="ECO:0000256" key="12">
    <source>
        <dbReference type="ARBA" id="ARBA00022729"/>
    </source>
</evidence>
<organism evidence="20 21">
    <name type="scientific">Caenorhabditis briggsae</name>
    <dbReference type="NCBI Taxonomy" id="6238"/>
    <lineage>
        <taxon>Eukaryota</taxon>
        <taxon>Metazoa</taxon>
        <taxon>Ecdysozoa</taxon>
        <taxon>Nematoda</taxon>
        <taxon>Chromadorea</taxon>
        <taxon>Rhabditida</taxon>
        <taxon>Rhabditina</taxon>
        <taxon>Rhabditomorpha</taxon>
        <taxon>Rhabditoidea</taxon>
        <taxon>Rhabditidae</taxon>
        <taxon>Peloderinae</taxon>
        <taxon>Caenorhabditis</taxon>
    </lineage>
</organism>
<dbReference type="InterPro" id="IPR039477">
    <property type="entry name" value="ILEI/PANDER_dom"/>
</dbReference>
<evidence type="ECO:0000256" key="16">
    <source>
        <dbReference type="ARBA" id="ARBA00023136"/>
    </source>
</evidence>
<dbReference type="CTD" id="8576763"/>
<dbReference type="HOGENOM" id="CLU_019668_0_0_1"/>
<dbReference type="GO" id="GO:0005615">
    <property type="term" value="C:extracellular space"/>
    <property type="evidence" value="ECO:0000318"/>
    <property type="project" value="GO_Central"/>
</dbReference>
<gene>
    <name evidence="20 22" type="ORF">CBG13870</name>
    <name evidence="20" type="ORF">CBG_13870</name>
</gene>
<dbReference type="EMBL" id="HE601467">
    <property type="protein sequence ID" value="CAP32683.2"/>
    <property type="molecule type" value="Genomic_DNA"/>
</dbReference>
<keyword evidence="18" id="KW-0464">Manganese</keyword>
<evidence type="ECO:0000256" key="18">
    <source>
        <dbReference type="ARBA" id="ARBA00023211"/>
    </source>
</evidence>
<dbReference type="WormBase" id="CBG13870">
    <property type="protein sequence ID" value="CBP48441"/>
    <property type="gene ID" value="WBGene00034556"/>
</dbReference>
<dbReference type="GO" id="GO:0008375">
    <property type="term" value="F:acetylglucosaminyltransferase activity"/>
    <property type="evidence" value="ECO:0007669"/>
    <property type="project" value="InterPro"/>
</dbReference>
<comment type="similarity">
    <text evidence="6">Belongs to the FAM3 family.</text>
</comment>
<evidence type="ECO:0000256" key="6">
    <source>
        <dbReference type="ARBA" id="ARBA00010905"/>
    </source>
</evidence>
<dbReference type="FunCoup" id="A8XJ58">
    <property type="interactions" value="11"/>
</dbReference>
<evidence type="ECO:0000256" key="5">
    <source>
        <dbReference type="ARBA" id="ARBA00006492"/>
    </source>
</evidence>
<dbReference type="Gene3D" id="3.90.550.10">
    <property type="entry name" value="Spore Coat Polysaccharide Biosynthesis Protein SpsA, Chain A"/>
    <property type="match status" value="1"/>
</dbReference>
<dbReference type="eggNOG" id="ENOG502QSG3">
    <property type="taxonomic scope" value="Eukaryota"/>
</dbReference>
<keyword evidence="15" id="KW-0333">Golgi apparatus</keyword>